<sequence length="172" mass="19487">MTPRDGGGNGSARLPYRRCVGVMLLNRDGLVFVGKRRGGQHDPDKMDYRWQMPQGGIDRNEDPLAAAKRELVEETGVRSVELLAEAPEWYCYDFPPEVLARTRSGKFAGQTQLWFAFRFTGDDSEIDLTPPGHKPEFSEWRWAPMSELPGMIVPFKRSVYENVVRAFAHLAG</sequence>
<proteinExistence type="inferred from homology"/>
<name>A0A7W6D313_9HYPH</name>
<dbReference type="Gene3D" id="3.90.79.10">
    <property type="entry name" value="Nucleoside Triphosphate Pyrophosphohydrolase"/>
    <property type="match status" value="1"/>
</dbReference>
<dbReference type="CDD" id="cd03671">
    <property type="entry name" value="NUDIX_Ap4A_hydrolase_plant_like"/>
    <property type="match status" value="1"/>
</dbReference>
<dbReference type="NCBIfam" id="NF001938">
    <property type="entry name" value="PRK00714.1-5"/>
    <property type="match status" value="1"/>
</dbReference>
<dbReference type="GO" id="GO:0008893">
    <property type="term" value="F:guanosine-3',5'-bis(diphosphate) 3'-diphosphatase activity"/>
    <property type="evidence" value="ECO:0007669"/>
    <property type="project" value="TreeGrafter"/>
</dbReference>
<evidence type="ECO:0000259" key="4">
    <source>
        <dbReference type="PROSITE" id="PS51462"/>
    </source>
</evidence>
<gene>
    <name evidence="3" type="primary">rppH</name>
    <name evidence="3" type="synonym">nudH</name>
    <name evidence="5" type="ORF">GGR24_002065</name>
</gene>
<comment type="caution">
    <text evidence="5">The sequence shown here is derived from an EMBL/GenBank/DDBJ whole genome shotgun (WGS) entry which is preliminary data.</text>
</comment>
<comment type="cofactor">
    <cofactor evidence="3">
        <name>a divalent metal cation</name>
        <dbReference type="ChEBI" id="CHEBI:60240"/>
    </cofactor>
</comment>
<dbReference type="EMBL" id="JACIDR010000003">
    <property type="protein sequence ID" value="MBB3973395.1"/>
    <property type="molecule type" value="Genomic_DNA"/>
</dbReference>
<evidence type="ECO:0000313" key="6">
    <source>
        <dbReference type="Proteomes" id="UP000528964"/>
    </source>
</evidence>
<dbReference type="PROSITE" id="PS51462">
    <property type="entry name" value="NUDIX"/>
    <property type="match status" value="1"/>
</dbReference>
<dbReference type="SUPFAM" id="SSF55811">
    <property type="entry name" value="Nudix"/>
    <property type="match status" value="1"/>
</dbReference>
<dbReference type="InterPro" id="IPR000086">
    <property type="entry name" value="NUDIX_hydrolase_dom"/>
</dbReference>
<dbReference type="InterPro" id="IPR015797">
    <property type="entry name" value="NUDIX_hydrolase-like_dom_sf"/>
</dbReference>
<dbReference type="RefSeq" id="WP_343066236.1">
    <property type="nucleotide sequence ID" value="NZ_JACIDR010000003.1"/>
</dbReference>
<evidence type="ECO:0000256" key="1">
    <source>
        <dbReference type="ARBA" id="ARBA00001946"/>
    </source>
</evidence>
<dbReference type="HAMAP" id="MF_00298">
    <property type="entry name" value="Nudix_RppH"/>
    <property type="match status" value="1"/>
</dbReference>
<comment type="function">
    <text evidence="3">Accelerates the degradation of transcripts by removing pyrophosphate from the 5'-end of triphosphorylated RNA, leading to a more labile monophosphorylated state that can stimulate subsequent ribonuclease cleavage.</text>
</comment>
<organism evidence="5 6">
    <name type="scientific">Hansschlegelia beijingensis</name>
    <dbReference type="NCBI Taxonomy" id="1133344"/>
    <lineage>
        <taxon>Bacteria</taxon>
        <taxon>Pseudomonadati</taxon>
        <taxon>Pseudomonadota</taxon>
        <taxon>Alphaproteobacteria</taxon>
        <taxon>Hyphomicrobiales</taxon>
        <taxon>Methylopilaceae</taxon>
        <taxon>Hansschlegelia</taxon>
    </lineage>
</organism>
<evidence type="ECO:0000256" key="3">
    <source>
        <dbReference type="HAMAP-Rule" id="MF_00298"/>
    </source>
</evidence>
<dbReference type="PROSITE" id="PS00893">
    <property type="entry name" value="NUDIX_BOX"/>
    <property type="match status" value="1"/>
</dbReference>
<dbReference type="Pfam" id="PF00293">
    <property type="entry name" value="NUDIX"/>
    <property type="match status" value="1"/>
</dbReference>
<dbReference type="InterPro" id="IPR020084">
    <property type="entry name" value="NUDIX_hydrolase_CS"/>
</dbReference>
<dbReference type="EC" id="3.6.1.-" evidence="3"/>
<feature type="short sequence motif" description="Nudix box" evidence="3">
    <location>
        <begin position="55"/>
        <end position="76"/>
    </location>
</feature>
<comment type="cofactor">
    <cofactor evidence="1">
        <name>Mg(2+)</name>
        <dbReference type="ChEBI" id="CHEBI:18420"/>
    </cofactor>
</comment>
<dbReference type="PANTHER" id="PTHR11839">
    <property type="entry name" value="UDP/ADP-SUGAR PYROPHOSPHATASE"/>
    <property type="match status" value="1"/>
</dbReference>
<protein>
    <recommendedName>
        <fullName evidence="3">RNA pyrophosphohydrolase</fullName>
        <ecNumber evidence="3">3.6.1.-</ecNumber>
    </recommendedName>
    <alternativeName>
        <fullName evidence="3">(Di)nucleoside polyphosphate hydrolase</fullName>
    </alternativeName>
</protein>
<evidence type="ECO:0000313" key="5">
    <source>
        <dbReference type="EMBL" id="MBB3973395.1"/>
    </source>
</evidence>
<dbReference type="AlphaFoldDB" id="A0A7W6D313"/>
<keyword evidence="6" id="KW-1185">Reference proteome</keyword>
<accession>A0A7W6D313</accession>
<dbReference type="PANTHER" id="PTHR11839:SF22">
    <property type="entry name" value="NUDIX HYDROLASE 26, CHLOROPLASTIC"/>
    <property type="match status" value="1"/>
</dbReference>
<comment type="similarity">
    <text evidence="3">Belongs to the Nudix hydrolase family. RppH subfamily.</text>
</comment>
<dbReference type="InterPro" id="IPR022927">
    <property type="entry name" value="RppH"/>
</dbReference>
<reference evidence="5 6" key="1">
    <citation type="submission" date="2020-08" db="EMBL/GenBank/DDBJ databases">
        <title>Genomic Encyclopedia of Type Strains, Phase IV (KMG-IV): sequencing the most valuable type-strain genomes for metagenomic binning, comparative biology and taxonomic classification.</title>
        <authorList>
            <person name="Goeker M."/>
        </authorList>
    </citation>
    <scope>NUCLEOTIDE SEQUENCE [LARGE SCALE GENOMIC DNA]</scope>
    <source>
        <strain evidence="5 6">DSM 25481</strain>
    </source>
</reference>
<dbReference type="GO" id="GO:0006753">
    <property type="term" value="P:nucleoside phosphate metabolic process"/>
    <property type="evidence" value="ECO:0007669"/>
    <property type="project" value="TreeGrafter"/>
</dbReference>
<dbReference type="Proteomes" id="UP000528964">
    <property type="component" value="Unassembled WGS sequence"/>
</dbReference>
<dbReference type="GO" id="GO:0034432">
    <property type="term" value="F:bis(5'-adenosyl)-pentaphosphatase activity"/>
    <property type="evidence" value="ECO:0007669"/>
    <property type="project" value="TreeGrafter"/>
</dbReference>
<dbReference type="GO" id="GO:0019693">
    <property type="term" value="P:ribose phosphate metabolic process"/>
    <property type="evidence" value="ECO:0007669"/>
    <property type="project" value="TreeGrafter"/>
</dbReference>
<keyword evidence="2 3" id="KW-0378">Hydrolase</keyword>
<evidence type="ECO:0000256" key="2">
    <source>
        <dbReference type="ARBA" id="ARBA00022801"/>
    </source>
</evidence>
<feature type="domain" description="Nudix hydrolase" evidence="4">
    <location>
        <begin position="15"/>
        <end position="165"/>
    </location>
</feature>